<keyword evidence="2" id="KW-1133">Transmembrane helix</keyword>
<dbReference type="EMBL" id="CP000885">
    <property type="protein sequence ID" value="ABX40847.1"/>
    <property type="molecule type" value="Genomic_DNA"/>
</dbReference>
<evidence type="ECO:0000256" key="1">
    <source>
        <dbReference type="SAM" id="MobiDB-lite"/>
    </source>
</evidence>
<evidence type="ECO:0000256" key="2">
    <source>
        <dbReference type="SAM" id="Phobius"/>
    </source>
</evidence>
<feature type="compositionally biased region" description="Basic residues" evidence="1">
    <location>
        <begin position="55"/>
        <end position="67"/>
    </location>
</feature>
<keyword evidence="4" id="KW-1185">Reference proteome</keyword>
<organism evidence="3 4">
    <name type="scientific">Lachnoclostridium phytofermentans (strain ATCC 700394 / DSM 18823 / ISDg)</name>
    <name type="common">Clostridium phytofermentans</name>
    <dbReference type="NCBI Taxonomy" id="357809"/>
    <lineage>
        <taxon>Bacteria</taxon>
        <taxon>Bacillati</taxon>
        <taxon>Bacillota</taxon>
        <taxon>Clostridia</taxon>
        <taxon>Lachnospirales</taxon>
        <taxon>Lachnospiraceae</taxon>
    </lineage>
</organism>
<dbReference type="HOGENOM" id="CLU_044188_0_0_9"/>
<dbReference type="AlphaFoldDB" id="A9KHI0"/>
<keyword evidence="2" id="KW-0812">Transmembrane</keyword>
<dbReference type="eggNOG" id="ENOG502ZA3H">
    <property type="taxonomic scope" value="Bacteria"/>
</dbReference>
<feature type="transmembrane region" description="Helical" evidence="2">
    <location>
        <begin position="254"/>
        <end position="270"/>
    </location>
</feature>
<dbReference type="STRING" id="357809.Cphy_0460"/>
<keyword evidence="2" id="KW-0472">Membrane</keyword>
<feature type="region of interest" description="Disordered" evidence="1">
    <location>
        <begin position="55"/>
        <end position="77"/>
    </location>
</feature>
<dbReference type="RefSeq" id="WP_012198491.1">
    <property type="nucleotide sequence ID" value="NC_010001.1"/>
</dbReference>
<protein>
    <submittedName>
        <fullName evidence="3">Uncharacterized protein</fullName>
    </submittedName>
</protein>
<accession>A9KHI0</accession>
<dbReference type="Proteomes" id="UP000000370">
    <property type="component" value="Chromosome"/>
</dbReference>
<reference evidence="4" key="1">
    <citation type="submission" date="2007-11" db="EMBL/GenBank/DDBJ databases">
        <title>Complete genome sequence of Clostridium phytofermentans ISDg.</title>
        <authorList>
            <person name="Leschine S.B."/>
            <person name="Warnick T.A."/>
            <person name="Blanchard J.L."/>
            <person name="Schnell D.J."/>
            <person name="Petit E.L."/>
            <person name="LaTouf W.G."/>
            <person name="Copeland A."/>
            <person name="Lucas S."/>
            <person name="Lapidus A."/>
            <person name="Barry K."/>
            <person name="Glavina del Rio T."/>
            <person name="Dalin E."/>
            <person name="Tice H."/>
            <person name="Pitluck S."/>
            <person name="Kiss H."/>
            <person name="Brettin T."/>
            <person name="Bruce D."/>
            <person name="Detter J.C."/>
            <person name="Han C."/>
            <person name="Kuske C."/>
            <person name="Schmutz J."/>
            <person name="Larimer F."/>
            <person name="Land M."/>
            <person name="Hauser L."/>
            <person name="Kyrpides N."/>
            <person name="Kim E.A."/>
            <person name="Richardson P."/>
        </authorList>
    </citation>
    <scope>NUCLEOTIDE SEQUENCE [LARGE SCALE GENOMIC DNA]</scope>
    <source>
        <strain evidence="4">ATCC 700394 / DSM 18823 / ISDg</strain>
    </source>
</reference>
<feature type="transmembrane region" description="Helical" evidence="2">
    <location>
        <begin position="224"/>
        <end position="242"/>
    </location>
</feature>
<evidence type="ECO:0000313" key="4">
    <source>
        <dbReference type="Proteomes" id="UP000000370"/>
    </source>
</evidence>
<dbReference type="KEGG" id="cpy:Cphy_0460"/>
<proteinExistence type="predicted"/>
<evidence type="ECO:0000313" key="3">
    <source>
        <dbReference type="EMBL" id="ABX40847.1"/>
    </source>
</evidence>
<gene>
    <name evidence="3" type="ordered locus">Cphy_0460</name>
</gene>
<name>A9KHI0_LACP7</name>
<sequence>MGLFSSRKKNKEDKRINNTDFVQMSVEEALEKLSGSSVAQTPFNIEEENLSFLEKKRRKKEQAKNKKSNNVEGKGINPYQGEIKEENINDVIKGHKSQILELTAQLEETKQEYEAVTSYLSDIQKIEQIPDGQKKPYLDAANKIINFEKERKKYLNIDRKLSEAQFAEMNRLEDDIKRELPKLKDQEHYQQLIKEDLRQLEGEKGVLNYDREQAISKVKFLKQLAIGGFVMILLLFAGLFLLDNAVEADLSLPILMTVFLGVILVAYIIYDTRRCSYKQKMAELKLNRAVSLINKVKLKYVNCTAMLDYSYEKYHTTGHQELMARYQLFLKEREELERLEQNTELLGYYQEELVIELRKHGIDDAEVWGYQAEALLDKKEMVEVRHRLNGRRQKLREHIDLCAKQLDLVRNSLEGIRTRNPEYESEMV</sequence>
<dbReference type="OrthoDB" id="9772748at2"/>